<feature type="domain" description="Alpha-D-phosphohexomutase alpha/beta/alpha" evidence="7">
    <location>
        <begin position="385"/>
        <end position="510"/>
    </location>
</feature>
<evidence type="ECO:0000259" key="8">
    <source>
        <dbReference type="Pfam" id="PF25084"/>
    </source>
</evidence>
<proteinExistence type="inferred from homology"/>
<dbReference type="GO" id="GO:0016868">
    <property type="term" value="F:intramolecular phosphotransferase activity"/>
    <property type="evidence" value="ECO:0007669"/>
    <property type="project" value="InterPro"/>
</dbReference>
<dbReference type="Pfam" id="PF02878">
    <property type="entry name" value="PGM_PMM_I"/>
    <property type="match status" value="1"/>
</dbReference>
<keyword evidence="10" id="KW-1185">Reference proteome</keyword>
<dbReference type="InterPro" id="IPR056764">
    <property type="entry name" value="LbH_EIF2B3/5"/>
</dbReference>
<evidence type="ECO:0000313" key="9">
    <source>
        <dbReference type="EMBL" id="SHJ98458.1"/>
    </source>
</evidence>
<dbReference type="SUPFAM" id="SSF53738">
    <property type="entry name" value="Phosphoglucomutase, first 3 domains"/>
    <property type="match status" value="1"/>
</dbReference>
<dbReference type="Gene3D" id="3.40.120.10">
    <property type="entry name" value="Alpha-D-Glucose-1,6-Bisphosphate, subunit A, domain 3"/>
    <property type="match status" value="1"/>
</dbReference>
<dbReference type="Gene3D" id="2.160.10.10">
    <property type="entry name" value="Hexapeptide repeat proteins"/>
    <property type="match status" value="1"/>
</dbReference>
<evidence type="ECO:0000259" key="6">
    <source>
        <dbReference type="Pfam" id="PF00483"/>
    </source>
</evidence>
<dbReference type="SUPFAM" id="SSF53448">
    <property type="entry name" value="Nucleotide-diphospho-sugar transferases"/>
    <property type="match status" value="1"/>
</dbReference>
<protein>
    <submittedName>
        <fullName evidence="9">Mannose-1-phosphate guanylyltransferase / phosphomannomutase</fullName>
    </submittedName>
</protein>
<name>A0A1M6NS31_9FIRM</name>
<dbReference type="Proteomes" id="UP000243547">
    <property type="component" value="Unassembled WGS sequence"/>
</dbReference>
<dbReference type="SUPFAM" id="SSF51161">
    <property type="entry name" value="Trimeric LpxA-like enzymes"/>
    <property type="match status" value="1"/>
</dbReference>
<dbReference type="InterPro" id="IPR005844">
    <property type="entry name" value="A-D-PHexomutase_a/b/a-I"/>
</dbReference>
<dbReference type="InterPro" id="IPR011004">
    <property type="entry name" value="Trimer_LpxA-like_sf"/>
</dbReference>
<dbReference type="InterPro" id="IPR016055">
    <property type="entry name" value="A-D-PHexomutase_a/b/a-I/II/III"/>
</dbReference>
<feature type="domain" description="Nucleotidyl transferase" evidence="6">
    <location>
        <begin position="5"/>
        <end position="231"/>
    </location>
</feature>
<dbReference type="GO" id="GO:0005975">
    <property type="term" value="P:carbohydrate metabolic process"/>
    <property type="evidence" value="ECO:0007669"/>
    <property type="project" value="InterPro"/>
</dbReference>
<evidence type="ECO:0000256" key="2">
    <source>
        <dbReference type="ARBA" id="ARBA00010231"/>
    </source>
</evidence>
<evidence type="ECO:0000259" key="7">
    <source>
        <dbReference type="Pfam" id="PF02878"/>
    </source>
</evidence>
<dbReference type="Pfam" id="PF00483">
    <property type="entry name" value="NTP_transferase"/>
    <property type="match status" value="1"/>
</dbReference>
<sequence>MVTIKAVIMAGGKGTRLRPLTCGLPKPMVPILNKPVMEYAINLLSKHSITDIAVTLAYLPEKIIDYFGDGEKFNVKLNYFVEDVPLGTAGSVKNCGDFLDQTFIVISGDALTDLDLTKAIEFHKGKKAKVTLVLRKEPIPLEYGVVIVDPHGKIIKFLEKPSWGEVFSNTINTGIYILEPEVFDYYQKGDTFDFSKDLFPKLLEEKIPMYGYVMDSYWNDIGALTSYKETQFYMLSENVQLPIDAKEIERGIWVDEGTLISNKAKLIPPLYIGKNCVINDGVELGPNTILGDNCKIGASSTLKNSTLWKGVKLGNFCEIRGAVLCSDVQLSSRVKVYENCVIGQGSVLKDDSTVKPEVKIWPEKRVEEGTVLTQNLIWGTQSKKNIFGNRGVKGDINIDITPEFATKLGCCFGSVFKKEGAIVVGGDENKGSSLIKNAFIAGVQSTGQRVIDVRNSILPMTRFAIKHFNALGGIHVKGDGFKPNSISIEFLNEKGANISKSVERELENLLCTEGVKRCDVWEIKEVIEVDNLAYFYIEEGKKYIANLKGIKEVVPSVNLFSSSPKALEIGTDFLKGLGCKVKGKVFDSYSNGNWMDEIRANAWKGQYILTAVIKENGEALVLIDNRGRMVAEEVYQLLVYQILLNRGEKLKLIAPHTFPEVIDRLGKIYNCPVIRTKNSPSTVMNEMLKDDQGLGNYLQFILNYDAVWGLGIILDYLVQKGIEFKDLLDDLPKFYYQKREIPCNWEDKGRVIKELMMENQITNKEPFEGVRIEDKRGWGVILPDNERPIFNIFAEGLTEEYAKELCDFFTDKVKGILEMKK</sequence>
<dbReference type="InterPro" id="IPR036900">
    <property type="entry name" value="A-D-PHexomutase_C_sf"/>
</dbReference>
<dbReference type="InterPro" id="IPR029044">
    <property type="entry name" value="Nucleotide-diphossugar_trans"/>
</dbReference>
<dbReference type="Gene3D" id="3.90.550.10">
    <property type="entry name" value="Spore Coat Polysaccharide Biosynthesis Protein SpsA, Chain A"/>
    <property type="match status" value="1"/>
</dbReference>
<dbReference type="SUPFAM" id="SSF55957">
    <property type="entry name" value="Phosphoglucomutase, C-terminal domain"/>
    <property type="match status" value="1"/>
</dbReference>
<dbReference type="PANTHER" id="PTHR22572">
    <property type="entry name" value="SUGAR-1-PHOSPHATE GUANYL TRANSFERASE"/>
    <property type="match status" value="1"/>
</dbReference>
<dbReference type="EMBL" id="FRAI01000011">
    <property type="protein sequence ID" value="SHJ98458.1"/>
    <property type="molecule type" value="Genomic_DNA"/>
</dbReference>
<dbReference type="CDD" id="cd04181">
    <property type="entry name" value="NTP_transferase"/>
    <property type="match status" value="1"/>
</dbReference>
<comment type="subcellular location">
    <subcellularLocation>
        <location evidence="1">Cytoplasm</location>
        <location evidence="1">Cytosol</location>
    </subcellularLocation>
</comment>
<dbReference type="InterPro" id="IPR005835">
    <property type="entry name" value="NTP_transferase_dom"/>
</dbReference>
<evidence type="ECO:0000313" key="10">
    <source>
        <dbReference type="Proteomes" id="UP000243547"/>
    </source>
</evidence>
<feature type="domain" description="EIF2B subunit epsilon/gamma LbH" evidence="8">
    <location>
        <begin position="252"/>
        <end position="353"/>
    </location>
</feature>
<evidence type="ECO:0000256" key="1">
    <source>
        <dbReference type="ARBA" id="ARBA00004514"/>
    </source>
</evidence>
<evidence type="ECO:0000256" key="3">
    <source>
        <dbReference type="ARBA" id="ARBA00022490"/>
    </source>
</evidence>
<accession>A0A1M6NS31</accession>
<dbReference type="OrthoDB" id="9803871at2"/>
<dbReference type="Pfam" id="PF25084">
    <property type="entry name" value="LbH_EIF2B"/>
    <property type="match status" value="1"/>
</dbReference>
<evidence type="ECO:0000256" key="5">
    <source>
        <dbReference type="ARBA" id="ARBA00022917"/>
    </source>
</evidence>
<dbReference type="GO" id="GO:0016779">
    <property type="term" value="F:nucleotidyltransferase activity"/>
    <property type="evidence" value="ECO:0007669"/>
    <property type="project" value="UniProtKB-KW"/>
</dbReference>
<reference evidence="10" key="1">
    <citation type="submission" date="2016-11" db="EMBL/GenBank/DDBJ databases">
        <authorList>
            <person name="Varghese N."/>
            <person name="Submissions S."/>
        </authorList>
    </citation>
    <scope>NUCLEOTIDE SEQUENCE [LARGE SCALE GENOMIC DNA]</scope>
    <source>
        <strain evidence="10">DSM 14826</strain>
    </source>
</reference>
<evidence type="ECO:0000256" key="4">
    <source>
        <dbReference type="ARBA" id="ARBA00022540"/>
    </source>
</evidence>
<keyword evidence="9" id="KW-0548">Nucleotidyltransferase</keyword>
<dbReference type="RefSeq" id="WP_084672431.1">
    <property type="nucleotide sequence ID" value="NZ_FRAI01000011.1"/>
</dbReference>
<keyword evidence="9" id="KW-0808">Transferase</keyword>
<gene>
    <name evidence="9" type="ORF">SAMN02745227_01215</name>
</gene>
<dbReference type="Gene3D" id="3.30.310.50">
    <property type="entry name" value="Alpha-D-phosphohexomutase, C-terminal domain"/>
    <property type="match status" value="1"/>
</dbReference>
<dbReference type="AlphaFoldDB" id="A0A1M6NS31"/>
<comment type="similarity">
    <text evidence="2">Belongs to the phosphohexose mutase family.</text>
</comment>
<organism evidence="9 10">
    <name type="scientific">Anaerobranca californiensis DSM 14826</name>
    <dbReference type="NCBI Taxonomy" id="1120989"/>
    <lineage>
        <taxon>Bacteria</taxon>
        <taxon>Bacillati</taxon>
        <taxon>Bacillota</taxon>
        <taxon>Clostridia</taxon>
        <taxon>Eubacteriales</taxon>
        <taxon>Proteinivoracaceae</taxon>
        <taxon>Anaerobranca</taxon>
    </lineage>
</organism>
<dbReference type="InterPro" id="IPR050486">
    <property type="entry name" value="Mannose-1P_guanyltransferase"/>
</dbReference>
<keyword evidence="5" id="KW-0648">Protein biosynthesis</keyword>
<dbReference type="STRING" id="1120989.SAMN02745227_01215"/>
<keyword evidence="4" id="KW-0396">Initiation factor</keyword>
<keyword evidence="3" id="KW-0963">Cytoplasm</keyword>